<keyword evidence="3 7" id="KW-0812">Transmembrane</keyword>
<accession>A0A165D0V6</accession>
<dbReference type="Proteomes" id="UP000077266">
    <property type="component" value="Unassembled WGS sequence"/>
</dbReference>
<comment type="subcellular location">
    <subcellularLocation>
        <location evidence="1">Membrane</location>
        <topology evidence="1">Multi-pass membrane protein</topology>
    </subcellularLocation>
</comment>
<evidence type="ECO:0000256" key="5">
    <source>
        <dbReference type="ARBA" id="ARBA00023136"/>
    </source>
</evidence>
<dbReference type="STRING" id="1314781.A0A165D0V6"/>
<feature type="transmembrane region" description="Helical" evidence="7">
    <location>
        <begin position="245"/>
        <end position="265"/>
    </location>
</feature>
<feature type="transmembrane region" description="Helical" evidence="7">
    <location>
        <begin position="488"/>
        <end position="507"/>
    </location>
</feature>
<dbReference type="PANTHER" id="PTHR45649:SF29">
    <property type="entry name" value="AMINO ACID TRANSPORTER (EUROFUNG)"/>
    <property type="match status" value="1"/>
</dbReference>
<evidence type="ECO:0000313" key="8">
    <source>
        <dbReference type="EMBL" id="KZV83584.1"/>
    </source>
</evidence>
<evidence type="ECO:0000256" key="3">
    <source>
        <dbReference type="ARBA" id="ARBA00022692"/>
    </source>
</evidence>
<feature type="transmembrane region" description="Helical" evidence="7">
    <location>
        <begin position="285"/>
        <end position="309"/>
    </location>
</feature>
<feature type="transmembrane region" description="Helical" evidence="7">
    <location>
        <begin position="139"/>
        <end position="161"/>
    </location>
</feature>
<dbReference type="Pfam" id="PF13520">
    <property type="entry name" value="AA_permease_2"/>
    <property type="match status" value="1"/>
</dbReference>
<feature type="transmembrane region" description="Helical" evidence="7">
    <location>
        <begin position="391"/>
        <end position="408"/>
    </location>
</feature>
<dbReference type="EMBL" id="KV426264">
    <property type="protein sequence ID" value="KZV83584.1"/>
    <property type="molecule type" value="Genomic_DNA"/>
</dbReference>
<keyword evidence="5 7" id="KW-0472">Membrane</keyword>
<dbReference type="GO" id="GO:0022857">
    <property type="term" value="F:transmembrane transporter activity"/>
    <property type="evidence" value="ECO:0007669"/>
    <property type="project" value="InterPro"/>
</dbReference>
<dbReference type="PIRSF" id="PIRSF006060">
    <property type="entry name" value="AA_transporter"/>
    <property type="match status" value="1"/>
</dbReference>
<protein>
    <submittedName>
        <fullName evidence="8">Amino acid permease</fullName>
    </submittedName>
</protein>
<dbReference type="InParanoid" id="A0A165D0V6"/>
<feature type="transmembrane region" description="Helical" evidence="7">
    <location>
        <begin position="173"/>
        <end position="193"/>
    </location>
</feature>
<evidence type="ECO:0000256" key="7">
    <source>
        <dbReference type="SAM" id="Phobius"/>
    </source>
</evidence>
<evidence type="ECO:0000313" key="9">
    <source>
        <dbReference type="Proteomes" id="UP000077266"/>
    </source>
</evidence>
<dbReference type="AlphaFoldDB" id="A0A165D0V6"/>
<dbReference type="InterPro" id="IPR002293">
    <property type="entry name" value="AA/rel_permease1"/>
</dbReference>
<evidence type="ECO:0000256" key="6">
    <source>
        <dbReference type="SAM" id="MobiDB-lite"/>
    </source>
</evidence>
<name>A0A165D0V6_EXIGL</name>
<feature type="transmembrane region" description="Helical" evidence="7">
    <location>
        <begin position="50"/>
        <end position="73"/>
    </location>
</feature>
<sequence>MDGQAADVDEKAWKDEKTGADATVDATEALDEAALEACGYKQELKRELSLVSSFSVALSVLGILPGIATTLPISLGYAGTVGLTWGWLLAWTGIQCVALSMAELASSMPTSGGLYYAVGVLAPPKTSRFLAYLTGWSNWLGLSTASPAVNYGNAAMISALIKLNNPSFEPTNAKIFGITLSLTFLCFICATLPTRWVARVNNAMTWFQGIGYLIVVIGLPAAVINRPRFRPSKEVWGTIENGTEWPDGIAVIMAFLTAIWTMAGYDAPFHMSEECSNSQIATPRVIVATAATGGLFGWFLTLILAYIILDVGAVLGSPLGQPFISAMAQATSPAVTTAFGIITIICGVISSQGVALACSRLAYAYARDGVLPFSGLISHVNTRTATPVNACIWNFLVATVYICLIFAGPVAIGAIFSFGAVAAYFAFVMPIFLRCFLAGDRWRPGPWNLGRWGKPVGIYACAFVSLILPMLCFPAVRGAHLTAQNMNWAVLGWGGPLFLATVSYALVSRKSYTGPKLRFEHLSASHSKAQPGVDEEKRSTGSEEK</sequence>
<keyword evidence="2" id="KW-0813">Transport</keyword>
<keyword evidence="9" id="KW-1185">Reference proteome</keyword>
<evidence type="ECO:0000256" key="2">
    <source>
        <dbReference type="ARBA" id="ARBA00022448"/>
    </source>
</evidence>
<organism evidence="8 9">
    <name type="scientific">Exidia glandulosa HHB12029</name>
    <dbReference type="NCBI Taxonomy" id="1314781"/>
    <lineage>
        <taxon>Eukaryota</taxon>
        <taxon>Fungi</taxon>
        <taxon>Dikarya</taxon>
        <taxon>Basidiomycota</taxon>
        <taxon>Agaricomycotina</taxon>
        <taxon>Agaricomycetes</taxon>
        <taxon>Auriculariales</taxon>
        <taxon>Exidiaceae</taxon>
        <taxon>Exidia</taxon>
    </lineage>
</organism>
<feature type="region of interest" description="Disordered" evidence="6">
    <location>
        <begin position="524"/>
        <end position="545"/>
    </location>
</feature>
<proteinExistence type="predicted"/>
<dbReference type="GO" id="GO:0016020">
    <property type="term" value="C:membrane"/>
    <property type="evidence" value="ECO:0007669"/>
    <property type="project" value="UniProtKB-SubCell"/>
</dbReference>
<feature type="transmembrane region" description="Helical" evidence="7">
    <location>
        <begin position="456"/>
        <end position="476"/>
    </location>
</feature>
<feature type="transmembrane region" description="Helical" evidence="7">
    <location>
        <begin position="205"/>
        <end position="224"/>
    </location>
</feature>
<feature type="transmembrane region" description="Helical" evidence="7">
    <location>
        <begin position="85"/>
        <end position="102"/>
    </location>
</feature>
<dbReference type="Gene3D" id="1.20.1740.10">
    <property type="entry name" value="Amino acid/polyamine transporter I"/>
    <property type="match status" value="1"/>
</dbReference>
<reference evidence="8 9" key="1">
    <citation type="journal article" date="2016" name="Mol. Biol. Evol.">
        <title>Comparative Genomics of Early-Diverging Mushroom-Forming Fungi Provides Insights into the Origins of Lignocellulose Decay Capabilities.</title>
        <authorList>
            <person name="Nagy L.G."/>
            <person name="Riley R."/>
            <person name="Tritt A."/>
            <person name="Adam C."/>
            <person name="Daum C."/>
            <person name="Floudas D."/>
            <person name="Sun H."/>
            <person name="Yadav J.S."/>
            <person name="Pangilinan J."/>
            <person name="Larsson K.H."/>
            <person name="Matsuura K."/>
            <person name="Barry K."/>
            <person name="Labutti K."/>
            <person name="Kuo R."/>
            <person name="Ohm R.A."/>
            <person name="Bhattacharya S.S."/>
            <person name="Shirouzu T."/>
            <person name="Yoshinaga Y."/>
            <person name="Martin F.M."/>
            <person name="Grigoriev I.V."/>
            <person name="Hibbett D.S."/>
        </authorList>
    </citation>
    <scope>NUCLEOTIDE SEQUENCE [LARGE SCALE GENOMIC DNA]</scope>
    <source>
        <strain evidence="8 9">HHB12029</strain>
    </source>
</reference>
<evidence type="ECO:0000256" key="1">
    <source>
        <dbReference type="ARBA" id="ARBA00004141"/>
    </source>
</evidence>
<feature type="compositionally biased region" description="Basic and acidic residues" evidence="6">
    <location>
        <begin position="534"/>
        <end position="545"/>
    </location>
</feature>
<dbReference type="OrthoDB" id="4476201at2759"/>
<gene>
    <name evidence="8" type="ORF">EXIGLDRAFT_655910</name>
</gene>
<feature type="transmembrane region" description="Helical" evidence="7">
    <location>
        <begin position="414"/>
        <end position="436"/>
    </location>
</feature>
<evidence type="ECO:0000256" key="4">
    <source>
        <dbReference type="ARBA" id="ARBA00022989"/>
    </source>
</evidence>
<keyword evidence="4 7" id="KW-1133">Transmembrane helix</keyword>
<dbReference type="PANTHER" id="PTHR45649">
    <property type="entry name" value="AMINO-ACID PERMEASE BAT1"/>
    <property type="match status" value="1"/>
</dbReference>